<dbReference type="NCBIfam" id="TIGR01451">
    <property type="entry name" value="B_ant_repeat"/>
    <property type="match status" value="5"/>
</dbReference>
<dbReference type="Pfam" id="PF24346">
    <property type="entry name" value="DUF7507"/>
    <property type="match status" value="9"/>
</dbReference>
<comment type="caution">
    <text evidence="7">The sequence shown here is derived from an EMBL/GenBank/DDBJ whole genome shotgun (WGS) entry which is preliminary data.</text>
</comment>
<evidence type="ECO:0000256" key="2">
    <source>
        <dbReference type="SAM" id="Phobius"/>
    </source>
</evidence>
<evidence type="ECO:0008006" key="9">
    <source>
        <dbReference type="Google" id="ProtNLM"/>
    </source>
</evidence>
<feature type="compositionally biased region" description="Polar residues" evidence="1">
    <location>
        <begin position="1460"/>
        <end position="1470"/>
    </location>
</feature>
<dbReference type="EMBL" id="WUXD01000097">
    <property type="protein sequence ID" value="MBM4630255.1"/>
    <property type="molecule type" value="Genomic_DNA"/>
</dbReference>
<dbReference type="RefSeq" id="WP_044991163.1">
    <property type="nucleotide sequence ID" value="NZ_AP025268.1"/>
</dbReference>
<feature type="domain" description="DUF7507" evidence="5">
    <location>
        <begin position="1235"/>
        <end position="1342"/>
    </location>
</feature>
<dbReference type="Pfam" id="PF20674">
    <property type="entry name" value="SpaA_3"/>
    <property type="match status" value="1"/>
</dbReference>
<keyword evidence="3" id="KW-0732">Signal</keyword>
<dbReference type="GO" id="GO:0005975">
    <property type="term" value="P:carbohydrate metabolic process"/>
    <property type="evidence" value="ECO:0007669"/>
    <property type="project" value="UniProtKB-ARBA"/>
</dbReference>
<dbReference type="InterPro" id="IPR047589">
    <property type="entry name" value="DUF11_rpt"/>
</dbReference>
<feature type="domain" description="DUF7507" evidence="5">
    <location>
        <begin position="401"/>
        <end position="506"/>
    </location>
</feature>
<feature type="domain" description="DUF7507" evidence="5">
    <location>
        <begin position="1355"/>
        <end position="1459"/>
    </location>
</feature>
<sequence length="1592" mass="162242">MVRLSGALRRGVIRTVVMAMLAAMVTITTATVGAGTAAAAVALSCDALYAVNNNDSNAYRIDPADGAPTKDFKLLSTTPNQLGIGAGGAYAVYTGPDSKNSPKIFKYDALTGATSSVDRPDGYATQQGAVNPSNGLYYFGGYDNGAFKYRVYDPSTNMPLTGDVKVTVTPAPGSRQTNGDIAFDAVGNLYIVSSSSSDGLVYSVPGPVAAGSVLTGTGITAKAAGFANATSAAFGPDGYLYVGRTGSSDLTRLNPATGATVTTLRSMGMYDLGSCSDPYSIELRKDLPAGRAADGDQFLLEVTGGGVSTGNTATTTGNTTGIQSVKVGPLLGLPGTEYTIKETAKNGADLANYNVTWQCLDAKTNAKLSSGTGASGKMSLPSTKGGASVVCTFTNGSLKSGLALEKTAAPNTAADFTVGNTITYSFKMTNTGDVTLKDVKPVEKDFSGKAKMSDFSCPEGAKSLAAKASVTCTATYVLQQEDIDRGTVDNTAIATGTDPGGKAVNSAESKVPLKGGPATPGISIVKSASPKDAESYKLGQTIKYSFKITNTGDVTLRNVGVNEGAFTGAGPLSAVECPDTAKALGPKASVTCTAEYTLTQKDIDNGRIENTATATGTPPGTDTPIVSPPGKEIVEGNPARSLSLVKDASPSTTADYKVGQEISYTFLIKNTGDVTLTDVHPNETKFSGSGDMSTFDCPAGAASLAPGASVTCTAKYTLTQADIDAGKLENTATATGTPPSGEPVTSKPSDKTLSGEPKPAIALEKSASPTDPDKFAVGETVTYSFTITNTGNVTLKDVRPNETAFTGESSRISAFDCPDAAKSLAPNESVTCTATYTLDQADVDRGKLDNAATATGTPPSGGPVTSDEDDAKLTGNQKPNLEIVKTASPKGVSDFKVGQKVTYTFDVTNTGNQTLTDVKVVEGAFSGSGELSDVSCPEEVKSMAPGAEVSCTATYELTQKDIDAGKLDNVATAVGTPPGADTPIESPQDEENLAGDPQAGLKLEKTAEPRENVQVNDTVTYKFTITNTGDQTLKDVGVKENEFSGKGTLSAISCPDDAKELNPGKSVTCETTYTFTVEDMNVGRVENTATATGTPPSGTPIESDPSDVDVTGAQAPQLEVVKSASLTSLDGFKAGAKVKYSFAVTNTGNVTVANVSIKEGDFSGTGEITDLSCPEEAKSLVPGAQVTCTALYELTQADVDAGKVENTATAIGTPPGTEEPIESPPSDGGIEGNPNPDLSIVKTASISDSSDFTVGKEITYSFVITNTGDVTLTDVRPNEKSFTGSGPMSDPVCEAGASALAPNDAVTCTANYTLTQADIDAGTLDNVATATGTPPGKEPIESPESQVALPGHPHPGISIVKKANPREKVKLGQEVTYRFVITNVGDVTLKDVTVNEGDFTGTGTMSAITCPDKAKSLAPKDSVACTATYVVTRADVKNGRIDNVATASGTNPKGDEVVSEPSNETVTPDKSSFPGLIIIPIIPGLLTGSLGSTGSTGPAGEPAGTDTPVIDGNPTGEGNQPGQGGAESGTDAETQASNPKGGLIDSGLGADGDGGLNSGLVAGGLALLIAAGGVLVVALRRRRAEDGDVTDL</sequence>
<feature type="region of interest" description="Disordered" evidence="1">
    <location>
        <begin position="849"/>
        <end position="870"/>
    </location>
</feature>
<feature type="domain" description="DUF7507" evidence="5">
    <location>
        <begin position="519"/>
        <end position="624"/>
    </location>
</feature>
<dbReference type="EMBL" id="LWIC01000002">
    <property type="protein sequence ID" value="ORM29614.1"/>
    <property type="molecule type" value="Genomic_DNA"/>
</dbReference>
<evidence type="ECO:0000313" key="7">
    <source>
        <dbReference type="EMBL" id="ORM29614.1"/>
    </source>
</evidence>
<organism evidence="7 8">
    <name type="scientific">Rhodococcus hoagii</name>
    <name type="common">Corynebacterium equii</name>
    <dbReference type="NCBI Taxonomy" id="43767"/>
    <lineage>
        <taxon>Bacteria</taxon>
        <taxon>Bacillati</taxon>
        <taxon>Actinomycetota</taxon>
        <taxon>Actinomycetes</taxon>
        <taxon>Mycobacteriales</taxon>
        <taxon>Nocardiaceae</taxon>
        <taxon>Prescottella</taxon>
    </lineage>
</organism>
<feature type="domain" description="DUF7507" evidence="5">
    <location>
        <begin position="758"/>
        <end position="866"/>
    </location>
</feature>
<dbReference type="Proteomes" id="UP000193518">
    <property type="component" value="Unassembled WGS sequence"/>
</dbReference>
<feature type="domain" description="DUF7507" evidence="5">
    <location>
        <begin position="1115"/>
        <end position="1222"/>
    </location>
</feature>
<dbReference type="InterPro" id="IPR013783">
    <property type="entry name" value="Ig-like_fold"/>
</dbReference>
<evidence type="ECO:0000259" key="4">
    <source>
        <dbReference type="Pfam" id="PF20674"/>
    </source>
</evidence>
<feature type="chain" id="PRO_5041900307" description="DUF11 domain-containing protein" evidence="3">
    <location>
        <begin position="31"/>
        <end position="1592"/>
    </location>
</feature>
<accession>A0AAE5IV60</accession>
<proteinExistence type="predicted"/>
<feature type="region of interest" description="Disordered" evidence="1">
    <location>
        <begin position="1207"/>
        <end position="1238"/>
    </location>
</feature>
<reference evidence="7 8" key="1">
    <citation type="journal article" date="2016" name="Genome Biol. Evol.">
        <title>Pangenome and Phylogenomic Analysis of the Pathogenic Actinobacterium Rhodococcus equi.</title>
        <authorList>
            <person name="Anastasi E."/>
            <person name="MacArthur I."/>
            <person name="Scortti M."/>
            <person name="Alvarez S."/>
            <person name="Giguere S."/>
            <person name="Vazquez-Boland J.A."/>
        </authorList>
    </citation>
    <scope>NUCLEOTIDE SEQUENCE [LARGE SCALE GENOMIC DNA]</scope>
    <source>
        <strain evidence="7 8">PAM1271</strain>
    </source>
</reference>
<dbReference type="PANTHER" id="PTHR34819:SF3">
    <property type="entry name" value="CELL SURFACE PROTEIN"/>
    <property type="match status" value="1"/>
</dbReference>
<keyword evidence="2" id="KW-0812">Transmembrane</keyword>
<dbReference type="PANTHER" id="PTHR34819">
    <property type="entry name" value="LARGE CYSTEINE-RICH PERIPLASMIC PROTEIN OMCB"/>
    <property type="match status" value="1"/>
</dbReference>
<evidence type="ECO:0000313" key="8">
    <source>
        <dbReference type="Proteomes" id="UP000193518"/>
    </source>
</evidence>
<feature type="region of interest" description="Disordered" evidence="1">
    <location>
        <begin position="1490"/>
        <end position="1546"/>
    </location>
</feature>
<evidence type="ECO:0000259" key="5">
    <source>
        <dbReference type="Pfam" id="PF24346"/>
    </source>
</evidence>
<feature type="domain" description="DUF7507" evidence="5">
    <location>
        <begin position="999"/>
        <end position="1103"/>
    </location>
</feature>
<keyword evidence="2" id="KW-0472">Membrane</keyword>
<dbReference type="InterPro" id="IPR055354">
    <property type="entry name" value="DUF7507"/>
</dbReference>
<feature type="region of interest" description="Disordered" evidence="1">
    <location>
        <begin position="730"/>
        <end position="757"/>
    </location>
</feature>
<evidence type="ECO:0000313" key="6">
    <source>
        <dbReference type="EMBL" id="MBM4630255.1"/>
    </source>
</evidence>
<feature type="domain" description="DUF7507" evidence="5">
    <location>
        <begin position="878"/>
        <end position="984"/>
    </location>
</feature>
<dbReference type="SUPFAM" id="SSF63825">
    <property type="entry name" value="YWTD domain"/>
    <property type="match status" value="1"/>
</dbReference>
<feature type="signal peptide" evidence="3">
    <location>
        <begin position="1"/>
        <end position="30"/>
    </location>
</feature>
<evidence type="ECO:0000256" key="3">
    <source>
        <dbReference type="SAM" id="SignalP"/>
    </source>
</evidence>
<dbReference type="InterPro" id="IPR048834">
    <property type="entry name" value="SpaA_pre-album"/>
</dbReference>
<dbReference type="Gene3D" id="2.60.40.10">
    <property type="entry name" value="Immunoglobulins"/>
    <property type="match status" value="2"/>
</dbReference>
<dbReference type="InterPro" id="IPR051172">
    <property type="entry name" value="Chlamydia_OmcB"/>
</dbReference>
<feature type="domain" description="SpaA-like prealbumin fold" evidence="4">
    <location>
        <begin position="280"/>
        <end position="395"/>
    </location>
</feature>
<evidence type="ECO:0000256" key="1">
    <source>
        <dbReference type="SAM" id="MobiDB-lite"/>
    </source>
</evidence>
<feature type="region of interest" description="Disordered" evidence="1">
    <location>
        <begin position="1443"/>
        <end position="1471"/>
    </location>
</feature>
<feature type="region of interest" description="Disordered" evidence="1">
    <location>
        <begin position="970"/>
        <end position="995"/>
    </location>
</feature>
<protein>
    <recommendedName>
        <fullName evidence="9">DUF11 domain-containing protein</fullName>
    </recommendedName>
</protein>
<gene>
    <name evidence="7" type="ORF">A5N68_06920</name>
    <name evidence="6" type="ORF">GS453_27145</name>
</gene>
<reference evidence="6" key="2">
    <citation type="submission" date="2019-11" db="EMBL/GenBank/DDBJ databases">
        <title>Spread of Macrolides and rifampicin resistant Rhodococcus equi in clinical isolates in the USA.</title>
        <authorList>
            <person name="Alvarez-Narvaez S."/>
            <person name="Huber L."/>
            <person name="Cohen N.D."/>
            <person name="Slovis N."/>
            <person name="Greiter M."/>
            <person name="Giguere S."/>
            <person name="Hart K."/>
        </authorList>
    </citation>
    <scope>NUCLEOTIDE SEQUENCE</scope>
    <source>
        <strain evidence="6">Lh_38</strain>
    </source>
</reference>
<feature type="transmembrane region" description="Helical" evidence="2">
    <location>
        <begin position="1560"/>
        <end position="1579"/>
    </location>
</feature>
<name>A0AAE5IV60_RHOHA</name>
<feature type="domain" description="DUF7507" evidence="5">
    <location>
        <begin position="641"/>
        <end position="746"/>
    </location>
</feature>
<keyword evidence="2" id="KW-1133">Transmembrane helix</keyword>
<dbReference type="Proteomes" id="UP000738270">
    <property type="component" value="Unassembled WGS sequence"/>
</dbReference>